<evidence type="ECO:0000313" key="16">
    <source>
        <dbReference type="Proteomes" id="UP001609219"/>
    </source>
</evidence>
<dbReference type="Gene3D" id="1.20.1440.130">
    <property type="entry name" value="VKOR domain"/>
    <property type="match status" value="1"/>
</dbReference>
<evidence type="ECO:0000256" key="4">
    <source>
        <dbReference type="ARBA" id="ARBA00022719"/>
    </source>
</evidence>
<dbReference type="Proteomes" id="UP001609176">
    <property type="component" value="Unassembled WGS sequence"/>
</dbReference>
<feature type="transmembrane region" description="Helical" evidence="11">
    <location>
        <begin position="91"/>
        <end position="110"/>
    </location>
</feature>
<evidence type="ECO:0000256" key="7">
    <source>
        <dbReference type="ARBA" id="ARBA00023136"/>
    </source>
</evidence>
<dbReference type="EMBL" id="JBIMSN010000025">
    <property type="protein sequence ID" value="MFH5228177.1"/>
    <property type="molecule type" value="Genomic_DNA"/>
</dbReference>
<evidence type="ECO:0000256" key="1">
    <source>
        <dbReference type="ARBA" id="ARBA00004141"/>
    </source>
</evidence>
<keyword evidence="8" id="KW-1015">Disulfide bond</keyword>
<evidence type="ECO:0000259" key="12">
    <source>
        <dbReference type="SMART" id="SM00756"/>
    </source>
</evidence>
<evidence type="ECO:0000256" key="9">
    <source>
        <dbReference type="ARBA" id="ARBA00023284"/>
    </source>
</evidence>
<keyword evidence="5 11" id="KW-1133">Transmembrane helix</keyword>
<sequence length="216" mass="23483">MLSTPRSADRDGVPAPDTATETGTGRFERILPWLLLIGGLAGSAAAFLLTVEKFMLEVDPLYLPSCSISPVLNCGSVMETWQASVFGFPNSLLGISGFAVVASTGAALLAGAQLARWYWLGLQAGVLAGALFVHWLIFQSLYTIGALCPYCMIVWAVTVPIFWYTTLHNFERFAAPKQRSIFTVIASNHAVPLTVWALVVVALIAHRFWSYWSGLL</sequence>
<feature type="transmembrane region" description="Helical" evidence="11">
    <location>
        <begin position="30"/>
        <end position="51"/>
    </location>
</feature>
<keyword evidence="3 11" id="KW-0812">Transmembrane</keyword>
<dbReference type="Proteomes" id="UP001609219">
    <property type="component" value="Unassembled WGS sequence"/>
</dbReference>
<evidence type="ECO:0000256" key="5">
    <source>
        <dbReference type="ARBA" id="ARBA00022989"/>
    </source>
</evidence>
<gene>
    <name evidence="14" type="ORF">ACHIPV_28270</name>
    <name evidence="13" type="ORF">ACHIRB_06240</name>
</gene>
<comment type="subcellular location">
    <subcellularLocation>
        <location evidence="1">Membrane</location>
        <topology evidence="1">Multi-pass membrane protein</topology>
    </subcellularLocation>
</comment>
<keyword evidence="16" id="KW-1185">Reference proteome</keyword>
<evidence type="ECO:0000256" key="11">
    <source>
        <dbReference type="SAM" id="Phobius"/>
    </source>
</evidence>
<dbReference type="InterPro" id="IPR038354">
    <property type="entry name" value="VKOR_sf"/>
</dbReference>
<evidence type="ECO:0000313" key="15">
    <source>
        <dbReference type="Proteomes" id="UP001609176"/>
    </source>
</evidence>
<comment type="caution">
    <text evidence="13">The sequence shown here is derived from an EMBL/GenBank/DDBJ whole genome shotgun (WGS) entry which is preliminary data.</text>
</comment>
<keyword evidence="7 11" id="KW-0472">Membrane</keyword>
<evidence type="ECO:0000256" key="3">
    <source>
        <dbReference type="ARBA" id="ARBA00022692"/>
    </source>
</evidence>
<accession>A0ABW7JZJ9</accession>
<evidence type="ECO:0000256" key="6">
    <source>
        <dbReference type="ARBA" id="ARBA00023002"/>
    </source>
</evidence>
<dbReference type="RefSeq" id="WP_395126493.1">
    <property type="nucleotide sequence ID" value="NZ_JBIMSN010000025.1"/>
</dbReference>
<evidence type="ECO:0000256" key="8">
    <source>
        <dbReference type="ARBA" id="ARBA00023157"/>
    </source>
</evidence>
<keyword evidence="4" id="KW-0874">Quinone</keyword>
<feature type="transmembrane region" description="Helical" evidence="11">
    <location>
        <begin position="144"/>
        <end position="164"/>
    </location>
</feature>
<reference evidence="15 16" key="1">
    <citation type="submission" date="2024-10" db="EMBL/GenBank/DDBJ databases">
        <authorList>
            <person name="Riesco R."/>
        </authorList>
    </citation>
    <scope>NUCLEOTIDE SEQUENCE [LARGE SCALE GENOMIC DNA]</scope>
    <source>
        <strain evidence="14 15">NCIMB 15448</strain>
        <strain evidence="13 16">NCIMB 15450</strain>
    </source>
</reference>
<feature type="transmembrane region" description="Helical" evidence="11">
    <location>
        <begin position="185"/>
        <end position="209"/>
    </location>
</feature>
<organism evidence="13 16">
    <name type="scientific">Antrihabitans spumae</name>
    <dbReference type="NCBI Taxonomy" id="3373370"/>
    <lineage>
        <taxon>Bacteria</taxon>
        <taxon>Bacillati</taxon>
        <taxon>Actinomycetota</taxon>
        <taxon>Actinomycetes</taxon>
        <taxon>Mycobacteriales</taxon>
        <taxon>Nocardiaceae</taxon>
        <taxon>Antrihabitans</taxon>
    </lineage>
</organism>
<dbReference type="SMART" id="SM00756">
    <property type="entry name" value="VKc"/>
    <property type="match status" value="1"/>
</dbReference>
<dbReference type="InterPro" id="IPR041714">
    <property type="entry name" value="VKOR_Actinobacteria"/>
</dbReference>
<evidence type="ECO:0000256" key="2">
    <source>
        <dbReference type="ARBA" id="ARBA00006214"/>
    </source>
</evidence>
<dbReference type="CDD" id="cd12922">
    <property type="entry name" value="VKOR_5"/>
    <property type="match status" value="1"/>
</dbReference>
<evidence type="ECO:0000256" key="10">
    <source>
        <dbReference type="SAM" id="MobiDB-lite"/>
    </source>
</evidence>
<dbReference type="InterPro" id="IPR012932">
    <property type="entry name" value="VKOR"/>
</dbReference>
<comment type="similarity">
    <text evidence="2">Belongs to the VKOR family.</text>
</comment>
<feature type="transmembrane region" description="Helical" evidence="11">
    <location>
        <begin position="117"/>
        <end position="138"/>
    </location>
</feature>
<dbReference type="EMBL" id="JBIMSP010000094">
    <property type="protein sequence ID" value="MFH5245735.1"/>
    <property type="molecule type" value="Genomic_DNA"/>
</dbReference>
<evidence type="ECO:0000313" key="13">
    <source>
        <dbReference type="EMBL" id="MFH5228177.1"/>
    </source>
</evidence>
<protein>
    <submittedName>
        <fullName evidence="13">Vitamin K epoxide reductase family protein</fullName>
    </submittedName>
</protein>
<feature type="region of interest" description="Disordered" evidence="10">
    <location>
        <begin position="1"/>
        <end position="21"/>
    </location>
</feature>
<keyword evidence="6" id="KW-0560">Oxidoreductase</keyword>
<proteinExistence type="inferred from homology"/>
<evidence type="ECO:0000313" key="14">
    <source>
        <dbReference type="EMBL" id="MFH5245735.1"/>
    </source>
</evidence>
<name>A0ABW7JZJ9_9NOCA</name>
<feature type="domain" description="Vitamin K epoxide reductase" evidence="12">
    <location>
        <begin position="28"/>
        <end position="169"/>
    </location>
</feature>
<keyword evidence="9" id="KW-0676">Redox-active center</keyword>
<dbReference type="Pfam" id="PF07884">
    <property type="entry name" value="VKOR"/>
    <property type="match status" value="1"/>
</dbReference>